<evidence type="ECO:0000256" key="7">
    <source>
        <dbReference type="SAM" id="SignalP"/>
    </source>
</evidence>
<evidence type="ECO:0000313" key="9">
    <source>
        <dbReference type="EMBL" id="MFD2681253.1"/>
    </source>
</evidence>
<comment type="similarity">
    <text evidence="2">Belongs to the BMP lipoprotein family.</text>
</comment>
<name>A0ABW5RRE6_9BACI</name>
<evidence type="ECO:0000313" key="10">
    <source>
        <dbReference type="Proteomes" id="UP001597506"/>
    </source>
</evidence>
<dbReference type="InterPro" id="IPR003760">
    <property type="entry name" value="PnrA-like"/>
</dbReference>
<dbReference type="RefSeq" id="WP_377935310.1">
    <property type="nucleotide sequence ID" value="NZ_JBHUMF010000028.1"/>
</dbReference>
<evidence type="ECO:0000256" key="6">
    <source>
        <dbReference type="ARBA" id="ARBA00023288"/>
    </source>
</evidence>
<evidence type="ECO:0000256" key="2">
    <source>
        <dbReference type="ARBA" id="ARBA00008610"/>
    </source>
</evidence>
<protein>
    <submittedName>
        <fullName evidence="9">BMP family ABC transporter substrate-binding protein</fullName>
    </submittedName>
</protein>
<dbReference type="Gene3D" id="3.40.50.2300">
    <property type="match status" value="2"/>
</dbReference>
<evidence type="ECO:0000256" key="1">
    <source>
        <dbReference type="ARBA" id="ARBA00004193"/>
    </source>
</evidence>
<feature type="chain" id="PRO_5046676563" evidence="7">
    <location>
        <begin position="24"/>
        <end position="328"/>
    </location>
</feature>
<evidence type="ECO:0000259" key="8">
    <source>
        <dbReference type="Pfam" id="PF02608"/>
    </source>
</evidence>
<dbReference type="PANTHER" id="PTHR34296:SF2">
    <property type="entry name" value="ABC TRANSPORTER GUANOSINE-BINDING PROTEIN NUPN"/>
    <property type="match status" value="1"/>
</dbReference>
<comment type="caution">
    <text evidence="9">The sequence shown here is derived from an EMBL/GenBank/DDBJ whole genome shotgun (WGS) entry which is preliminary data.</text>
</comment>
<reference evidence="10" key="1">
    <citation type="journal article" date="2019" name="Int. J. Syst. Evol. Microbiol.">
        <title>The Global Catalogue of Microorganisms (GCM) 10K type strain sequencing project: providing services to taxonomists for standard genome sequencing and annotation.</title>
        <authorList>
            <consortium name="The Broad Institute Genomics Platform"/>
            <consortium name="The Broad Institute Genome Sequencing Center for Infectious Disease"/>
            <person name="Wu L."/>
            <person name="Ma J."/>
        </authorList>
    </citation>
    <scope>NUCLEOTIDE SEQUENCE [LARGE SCALE GENOMIC DNA]</scope>
    <source>
        <strain evidence="10">KCTC 3913</strain>
    </source>
</reference>
<dbReference type="CDD" id="cd06353">
    <property type="entry name" value="PBP1_Med-like"/>
    <property type="match status" value="1"/>
</dbReference>
<evidence type="ECO:0000256" key="5">
    <source>
        <dbReference type="ARBA" id="ARBA00023136"/>
    </source>
</evidence>
<dbReference type="EMBL" id="JBHUMF010000028">
    <property type="protein sequence ID" value="MFD2681253.1"/>
    <property type="molecule type" value="Genomic_DNA"/>
</dbReference>
<sequence>MTKKILFPFLFLFIIGVAGCSNAGTSGEIQSVGLLVPETINDGVWGTKGYKGLLSIQSNYDVDVYYKEGIHTKQAVEQAIKEYKENDVNLIFGHGSEYNEFFNNVASNYPKTHFVSFNGEATEKNTTSLKFAGYAMGFFGGMTAAHYSKSDKIGVIAAYEWQPEVQGFLEGAKFENKDIEVRLEYTHNWGDQKVALNLLDSMIENNVDVVYPAGDGYNVSVIEKIKEEGLYAIGYVSDQSDLGESTVLTSTVQHADKLYEIVARKFSNGELPSGNINFDFQDGAISMGKFSPDISKDFKKEMKKHIETYIETGKLPNGKKSGSGSPSS</sequence>
<dbReference type="PROSITE" id="PS51257">
    <property type="entry name" value="PROKAR_LIPOPROTEIN"/>
    <property type="match status" value="1"/>
</dbReference>
<organism evidence="9 10">
    <name type="scientific">Bacillus seohaeanensis</name>
    <dbReference type="NCBI Taxonomy" id="284580"/>
    <lineage>
        <taxon>Bacteria</taxon>
        <taxon>Bacillati</taxon>
        <taxon>Bacillota</taxon>
        <taxon>Bacilli</taxon>
        <taxon>Bacillales</taxon>
        <taxon>Bacillaceae</taxon>
        <taxon>Bacillus</taxon>
    </lineage>
</organism>
<evidence type="ECO:0000256" key="3">
    <source>
        <dbReference type="ARBA" id="ARBA00022475"/>
    </source>
</evidence>
<dbReference type="Pfam" id="PF02608">
    <property type="entry name" value="Bmp"/>
    <property type="match status" value="1"/>
</dbReference>
<dbReference type="InterPro" id="IPR050957">
    <property type="entry name" value="BMP_lipoprotein"/>
</dbReference>
<gene>
    <name evidence="9" type="ORF">ACFSUL_10905</name>
</gene>
<keyword evidence="5" id="KW-0472">Membrane</keyword>
<dbReference type="PANTHER" id="PTHR34296">
    <property type="entry name" value="TRANSCRIPTIONAL ACTIVATOR PROTEIN MED"/>
    <property type="match status" value="1"/>
</dbReference>
<feature type="domain" description="ABC transporter substrate-binding protein PnrA-like" evidence="8">
    <location>
        <begin position="29"/>
        <end position="317"/>
    </location>
</feature>
<dbReference type="Proteomes" id="UP001597506">
    <property type="component" value="Unassembled WGS sequence"/>
</dbReference>
<accession>A0ABW5RRE6</accession>
<keyword evidence="10" id="KW-1185">Reference proteome</keyword>
<proteinExistence type="inferred from homology"/>
<evidence type="ECO:0000256" key="4">
    <source>
        <dbReference type="ARBA" id="ARBA00022729"/>
    </source>
</evidence>
<keyword evidence="4 7" id="KW-0732">Signal</keyword>
<dbReference type="SUPFAM" id="SSF53822">
    <property type="entry name" value="Periplasmic binding protein-like I"/>
    <property type="match status" value="1"/>
</dbReference>
<dbReference type="InterPro" id="IPR028082">
    <property type="entry name" value="Peripla_BP_I"/>
</dbReference>
<feature type="signal peptide" evidence="7">
    <location>
        <begin position="1"/>
        <end position="23"/>
    </location>
</feature>
<comment type="subcellular location">
    <subcellularLocation>
        <location evidence="1">Cell membrane</location>
        <topology evidence="1">Lipid-anchor</topology>
    </subcellularLocation>
</comment>
<keyword evidence="3" id="KW-1003">Cell membrane</keyword>
<keyword evidence="6" id="KW-0449">Lipoprotein</keyword>